<keyword evidence="1" id="KW-1133">Transmembrane helix</keyword>
<dbReference type="Proteomes" id="UP000220797">
    <property type="component" value="Unassembled WGS sequence"/>
</dbReference>
<evidence type="ECO:0000313" key="3">
    <source>
        <dbReference type="Proteomes" id="UP000220797"/>
    </source>
</evidence>
<dbReference type="GeneID" id="39731382"/>
<gene>
    <name evidence="2" type="ORF">PGAL8A_00284900</name>
</gene>
<proteinExistence type="predicted"/>
<accession>A0A1J1GT18</accession>
<evidence type="ECO:0000313" key="2">
    <source>
        <dbReference type="EMBL" id="CRG95652.1"/>
    </source>
</evidence>
<dbReference type="EMBL" id="CVMV01000045">
    <property type="protein sequence ID" value="CRG95652.1"/>
    <property type="molecule type" value="Genomic_DNA"/>
</dbReference>
<protein>
    <submittedName>
        <fullName evidence="2">Uncharacterized protein</fullName>
    </submittedName>
</protein>
<dbReference type="OMA" id="YLYCFCK"/>
<dbReference type="VEuPathDB" id="PlasmoDB:PGAL8A_00284900"/>
<reference evidence="2" key="1">
    <citation type="submission" date="2015-04" db="EMBL/GenBank/DDBJ databases">
        <authorList>
            <consortium name="Pathogen Informatics"/>
        </authorList>
    </citation>
    <scope>NUCLEOTIDE SEQUENCE [LARGE SCALE GENOMIC DNA]</scope>
    <source>
        <strain evidence="2">8A</strain>
    </source>
</reference>
<sequence>MKLLKSILYKVLKKNDNFFHFSKLLLAIKDPFIFFFLCLFLFVLTSLITYIYCLLKSYKSNKDMRIHNINEKSKLE</sequence>
<organism evidence="2 3">
    <name type="scientific">Plasmodium gallinaceum</name>
    <dbReference type="NCBI Taxonomy" id="5849"/>
    <lineage>
        <taxon>Eukaryota</taxon>
        <taxon>Sar</taxon>
        <taxon>Alveolata</taxon>
        <taxon>Apicomplexa</taxon>
        <taxon>Aconoidasida</taxon>
        <taxon>Haemosporida</taxon>
        <taxon>Plasmodiidae</taxon>
        <taxon>Plasmodium</taxon>
        <taxon>Plasmodium (Haemamoeba)</taxon>
    </lineage>
</organism>
<dbReference type="AlphaFoldDB" id="A0A1J1GT18"/>
<comment type="caution">
    <text evidence="2">The sequence shown here is derived from an EMBL/GenBank/DDBJ whole genome shotgun (WGS) entry which is preliminary data.</text>
</comment>
<dbReference type="RefSeq" id="XP_028528460.1">
    <property type="nucleotide sequence ID" value="XM_028671848.1"/>
</dbReference>
<name>A0A1J1GT18_PLAGA</name>
<keyword evidence="1" id="KW-0472">Membrane</keyword>
<keyword evidence="3" id="KW-1185">Reference proteome</keyword>
<evidence type="ECO:0000256" key="1">
    <source>
        <dbReference type="SAM" id="Phobius"/>
    </source>
</evidence>
<feature type="transmembrane region" description="Helical" evidence="1">
    <location>
        <begin position="32"/>
        <end position="55"/>
    </location>
</feature>
<keyword evidence="1" id="KW-0812">Transmembrane</keyword>